<protein>
    <recommendedName>
        <fullName evidence="1">NurA domain-containing protein</fullName>
    </recommendedName>
</protein>
<feature type="domain" description="NurA" evidence="1">
    <location>
        <begin position="146"/>
        <end position="288"/>
    </location>
</feature>
<dbReference type="InterPro" id="IPR012337">
    <property type="entry name" value="RNaseH-like_sf"/>
</dbReference>
<dbReference type="InterPro" id="IPR018977">
    <property type="entry name" value="NurA_domain"/>
</dbReference>
<sequence>MHFMVDGWAPSYGSSLEEVEELAESVNQLDPTVERPAERWSPIAPNGVKAPPTILFVDGVRRIEARLWISPELGGDAEPGLCASYAAGVVRSTTKGATVEIAEVRRAMLTTSDDADNISTRLGSWSAVHAKPDPNRQVFDVLSLALQQKLAELEIICAANARAVSPDDADDLLVIDGPLHGRAKVPRAIGVIKSHQSAYLPSELNRVVGQLQAGERTPVFLLETTWERYSWYLRLPGASGSPWAGIVRVECSADLSKEEAAALAHLSQAVLPRYASEPFKDPRAPQNLYPVSGLERTLRHRLGDPALLRRALLAATR</sequence>
<dbReference type="Proteomes" id="UP000188235">
    <property type="component" value="Chromosome"/>
</dbReference>
<dbReference type="OrthoDB" id="255198at2"/>
<keyword evidence="3" id="KW-1185">Reference proteome</keyword>
<dbReference type="STRING" id="399497.BW733_08860"/>
<organism evidence="2 3">
    <name type="scientific">Tessaracoccus flavescens</name>
    <dbReference type="NCBI Taxonomy" id="399497"/>
    <lineage>
        <taxon>Bacteria</taxon>
        <taxon>Bacillati</taxon>
        <taxon>Actinomycetota</taxon>
        <taxon>Actinomycetes</taxon>
        <taxon>Propionibacteriales</taxon>
        <taxon>Propionibacteriaceae</taxon>
        <taxon>Tessaracoccus</taxon>
    </lineage>
</organism>
<reference evidence="2 3" key="1">
    <citation type="journal article" date="2008" name="Int. J. Syst. Evol. Microbiol.">
        <title>Tessaracoccus flavescens sp. nov., isolated from marine sediment.</title>
        <authorList>
            <person name="Lee D.W."/>
            <person name="Lee S.D."/>
        </authorList>
    </citation>
    <scope>NUCLEOTIDE SEQUENCE [LARGE SCALE GENOMIC DNA]</scope>
    <source>
        <strain evidence="2 3">SST-39T</strain>
    </source>
</reference>
<dbReference type="EMBL" id="CP019607">
    <property type="protein sequence ID" value="AQP50921.1"/>
    <property type="molecule type" value="Genomic_DNA"/>
</dbReference>
<dbReference type="AlphaFoldDB" id="A0A1Q2CXZ6"/>
<dbReference type="KEGG" id="tfa:BW733_08860"/>
<accession>A0A1Q2CXZ6</accession>
<gene>
    <name evidence="2" type="ORF">BW733_08860</name>
</gene>
<evidence type="ECO:0000313" key="3">
    <source>
        <dbReference type="Proteomes" id="UP000188235"/>
    </source>
</evidence>
<dbReference type="Pfam" id="PF09376">
    <property type="entry name" value="NurA"/>
    <property type="match status" value="1"/>
</dbReference>
<dbReference type="RefSeq" id="WP_077349731.1">
    <property type="nucleotide sequence ID" value="NZ_CP019607.1"/>
</dbReference>
<proteinExistence type="predicted"/>
<name>A0A1Q2CXZ6_9ACTN</name>
<evidence type="ECO:0000313" key="2">
    <source>
        <dbReference type="EMBL" id="AQP50921.1"/>
    </source>
</evidence>
<dbReference type="SUPFAM" id="SSF53098">
    <property type="entry name" value="Ribonuclease H-like"/>
    <property type="match status" value="1"/>
</dbReference>
<evidence type="ECO:0000259" key="1">
    <source>
        <dbReference type="Pfam" id="PF09376"/>
    </source>
</evidence>